<comment type="caution">
    <text evidence="1">The sequence shown here is derived from an EMBL/GenBank/DDBJ whole genome shotgun (WGS) entry which is preliminary data.</text>
</comment>
<keyword evidence="2" id="KW-1185">Reference proteome</keyword>
<evidence type="ECO:0000313" key="2">
    <source>
        <dbReference type="Proteomes" id="UP000528286"/>
    </source>
</evidence>
<accession>A0A7W6NIJ4</accession>
<dbReference type="CDD" id="cd07818">
    <property type="entry name" value="SRPBCC_1"/>
    <property type="match status" value="1"/>
</dbReference>
<protein>
    <submittedName>
        <fullName evidence="1">Uncharacterized protein YndB with AHSA1/START domain</fullName>
    </submittedName>
</protein>
<dbReference type="EMBL" id="JACIEZ010000001">
    <property type="protein sequence ID" value="MBB4063440.1"/>
    <property type="molecule type" value="Genomic_DNA"/>
</dbReference>
<name>A0A7W6NIJ4_9HYPH</name>
<dbReference type="Gene3D" id="3.30.530.20">
    <property type="match status" value="1"/>
</dbReference>
<organism evidence="1 2">
    <name type="scientific">Gellertiella hungarica</name>
    <dbReference type="NCBI Taxonomy" id="1572859"/>
    <lineage>
        <taxon>Bacteria</taxon>
        <taxon>Pseudomonadati</taxon>
        <taxon>Pseudomonadota</taxon>
        <taxon>Alphaproteobacteria</taxon>
        <taxon>Hyphomicrobiales</taxon>
        <taxon>Rhizobiaceae</taxon>
        <taxon>Gellertiella</taxon>
    </lineage>
</organism>
<proteinExistence type="predicted"/>
<dbReference type="Proteomes" id="UP000528286">
    <property type="component" value="Unassembled WGS sequence"/>
</dbReference>
<dbReference type="InterPro" id="IPR023393">
    <property type="entry name" value="START-like_dom_sf"/>
</dbReference>
<dbReference type="Pfam" id="PF10604">
    <property type="entry name" value="Polyketide_cyc2"/>
    <property type="match status" value="1"/>
</dbReference>
<evidence type="ECO:0000313" key="1">
    <source>
        <dbReference type="EMBL" id="MBB4063440.1"/>
    </source>
</evidence>
<sequence length="179" mass="20127">MWKALKYAVALLFVAAVLVVGFASLQPDTFSVVRQTTIQATPEEIYPLLVNFREWARWSPWEKLDPNLQRQFSGPEEGVGAAYAWEGNDDVGAGSMEIREAVPWSRVSIRLKFKRPMEADNTIVFMLTPRDGATDIEWAMTGNQPLVGKIFGLFFNIDRIVGRDFEKGLATLKAEAEKS</sequence>
<dbReference type="AlphaFoldDB" id="A0A7W6NIJ4"/>
<dbReference type="SUPFAM" id="SSF55961">
    <property type="entry name" value="Bet v1-like"/>
    <property type="match status" value="1"/>
</dbReference>
<dbReference type="InterPro" id="IPR019587">
    <property type="entry name" value="Polyketide_cyclase/dehydratase"/>
</dbReference>
<dbReference type="RefSeq" id="WP_183364626.1">
    <property type="nucleotide sequence ID" value="NZ_JACIEZ010000001.1"/>
</dbReference>
<reference evidence="1 2" key="1">
    <citation type="submission" date="2020-08" db="EMBL/GenBank/DDBJ databases">
        <title>Genomic Encyclopedia of Type Strains, Phase IV (KMG-IV): sequencing the most valuable type-strain genomes for metagenomic binning, comparative biology and taxonomic classification.</title>
        <authorList>
            <person name="Goeker M."/>
        </authorList>
    </citation>
    <scope>NUCLEOTIDE SEQUENCE [LARGE SCALE GENOMIC DNA]</scope>
    <source>
        <strain evidence="1 2">DSM 29853</strain>
    </source>
</reference>
<gene>
    <name evidence="1" type="ORF">GGR23_000601</name>
</gene>